<evidence type="ECO:0000313" key="5">
    <source>
        <dbReference type="Proteomes" id="UP000053766"/>
    </source>
</evidence>
<accession>A0A0D8XPJ4</accession>
<dbReference type="GO" id="GO:0140291">
    <property type="term" value="P:peptidyl-glutamate ADP-deribosylation"/>
    <property type="evidence" value="ECO:0007669"/>
    <property type="project" value="TreeGrafter"/>
</dbReference>
<dbReference type="SMART" id="SM00271">
    <property type="entry name" value="DnaJ"/>
    <property type="match status" value="1"/>
</dbReference>
<dbReference type="EMBL" id="KN716392">
    <property type="protein sequence ID" value="KJH45699.1"/>
    <property type="molecule type" value="Genomic_DNA"/>
</dbReference>
<proteinExistence type="predicted"/>
<dbReference type="InterPro" id="IPR001623">
    <property type="entry name" value="DnaJ_domain"/>
</dbReference>
<dbReference type="PROSITE" id="PS51154">
    <property type="entry name" value="MACRO"/>
    <property type="match status" value="1"/>
</dbReference>
<feature type="compositionally biased region" description="Basic and acidic residues" evidence="1">
    <location>
        <begin position="474"/>
        <end position="488"/>
    </location>
</feature>
<gene>
    <name evidence="4" type="ORF">DICVIV_08257</name>
</gene>
<dbReference type="GO" id="GO:0140293">
    <property type="term" value="F:ADP-ribosylglutamate hydrolase activity"/>
    <property type="evidence" value="ECO:0007669"/>
    <property type="project" value="TreeGrafter"/>
</dbReference>
<dbReference type="SUPFAM" id="SSF52949">
    <property type="entry name" value="Macro domain-like"/>
    <property type="match status" value="1"/>
</dbReference>
<dbReference type="InterPro" id="IPR043472">
    <property type="entry name" value="Macro_dom-like"/>
</dbReference>
<dbReference type="InterPro" id="IPR002589">
    <property type="entry name" value="Macro_dom"/>
</dbReference>
<feature type="region of interest" description="Disordered" evidence="1">
    <location>
        <begin position="319"/>
        <end position="342"/>
    </location>
</feature>
<dbReference type="Pfam" id="PF00226">
    <property type="entry name" value="DnaJ"/>
    <property type="match status" value="1"/>
</dbReference>
<dbReference type="Proteomes" id="UP000053766">
    <property type="component" value="Unassembled WGS sequence"/>
</dbReference>
<organism evidence="4 5">
    <name type="scientific">Dictyocaulus viviparus</name>
    <name type="common">Bovine lungworm</name>
    <dbReference type="NCBI Taxonomy" id="29172"/>
    <lineage>
        <taxon>Eukaryota</taxon>
        <taxon>Metazoa</taxon>
        <taxon>Ecdysozoa</taxon>
        <taxon>Nematoda</taxon>
        <taxon>Chromadorea</taxon>
        <taxon>Rhabditida</taxon>
        <taxon>Rhabditina</taxon>
        <taxon>Rhabditomorpha</taxon>
        <taxon>Strongyloidea</taxon>
        <taxon>Metastrongylidae</taxon>
        <taxon>Dictyocaulus</taxon>
    </lineage>
</organism>
<dbReference type="PROSITE" id="PS00636">
    <property type="entry name" value="DNAJ_1"/>
    <property type="match status" value="1"/>
</dbReference>
<dbReference type="Gene3D" id="3.30.70.330">
    <property type="match status" value="1"/>
</dbReference>
<reference evidence="4 5" key="1">
    <citation type="submission" date="2013-11" db="EMBL/GenBank/DDBJ databases">
        <title>Draft genome of the bovine lungworm Dictyocaulus viviparus.</title>
        <authorList>
            <person name="Mitreva M."/>
        </authorList>
    </citation>
    <scope>NUCLEOTIDE SEQUENCE [LARGE SCALE GENOMIC DNA]</scope>
    <source>
        <strain evidence="4 5">HannoverDv2000</strain>
    </source>
</reference>
<feature type="domain" description="J" evidence="2">
    <location>
        <begin position="214"/>
        <end position="280"/>
    </location>
</feature>
<dbReference type="PANTHER" id="PTHR11106">
    <property type="entry name" value="GANGLIOSIDE INDUCED DIFFERENTIATION ASSOCIATED PROTEIN 2-RELATED"/>
    <property type="match status" value="1"/>
</dbReference>
<evidence type="ECO:0000259" key="2">
    <source>
        <dbReference type="PROSITE" id="PS50076"/>
    </source>
</evidence>
<dbReference type="PROSITE" id="PS50076">
    <property type="entry name" value="DNAJ_2"/>
    <property type="match status" value="1"/>
</dbReference>
<dbReference type="Gene3D" id="3.40.220.10">
    <property type="entry name" value="Leucine Aminopeptidase, subunit E, domain 1"/>
    <property type="match status" value="1"/>
</dbReference>
<dbReference type="SMART" id="SM00506">
    <property type="entry name" value="A1pp"/>
    <property type="match status" value="1"/>
</dbReference>
<dbReference type="STRING" id="29172.A0A0D8XPJ4"/>
<protein>
    <submittedName>
        <fullName evidence="4">Macro domain protein</fullName>
    </submittedName>
</protein>
<keyword evidence="5" id="KW-1185">Reference proteome</keyword>
<dbReference type="PRINTS" id="PR00625">
    <property type="entry name" value="JDOMAIN"/>
</dbReference>
<dbReference type="OrthoDB" id="6133115at2759"/>
<sequence length="516" mass="58884">MVTVLKEIPTLFDKFGVARDVLEKISLWRGDITRLQVDAIVNAANNQLRGGGGVDGAIHRAAGTPELQKECRAIGYCETGAAVITTGCNISHIKNIIHTVGPQCSGKIASSADREKLISCYRSCLDLAIKNNLNSIAFCCISTGVYGYPQEDAAKTVVLFLTDWLSKPENAIHIARIVLVLFNPVDVAAYEKFFTEYASSRNDAGAMSRKFSMNPYEVLGLERGCSDKDVQKAYKQQCLRWHPDKNLNNKEEAEKRFIAAKEAFQFLFDRSRRNEYDLDYEKNLHREKTQKARMEKADSVRKKLIEELYQRERGFVGRNNAEDELTSAQTQKRRKEQESRVRSEFETLRQRLEKEAADEIHAQQERLARLLKEQKESTLRQETPLLDKHSTLQIRWKPSNDSDYDEDKLRKIYGKYGSISTITPIRTTKKGDRLCMIEFDVNHEEWGAELETGDDGSAISGTWIIPPQSQSTDNRNKSDVDDSGKLKDYSSMTYEELQAQLFADMGPPRKKWHEED</sequence>
<evidence type="ECO:0000313" key="4">
    <source>
        <dbReference type="EMBL" id="KJH45699.1"/>
    </source>
</evidence>
<dbReference type="Gene3D" id="1.10.287.110">
    <property type="entry name" value="DnaJ domain"/>
    <property type="match status" value="1"/>
</dbReference>
<feature type="region of interest" description="Disordered" evidence="1">
    <location>
        <begin position="451"/>
        <end position="489"/>
    </location>
</feature>
<dbReference type="CDD" id="cd06257">
    <property type="entry name" value="DnaJ"/>
    <property type="match status" value="1"/>
</dbReference>
<dbReference type="CDD" id="cd02908">
    <property type="entry name" value="Macro_OAADPr_deacetylase"/>
    <property type="match status" value="1"/>
</dbReference>
<dbReference type="InterPro" id="IPR036869">
    <property type="entry name" value="J_dom_sf"/>
</dbReference>
<reference evidence="5" key="2">
    <citation type="journal article" date="2016" name="Sci. Rep.">
        <title>Dictyocaulus viviparus genome, variome and transcriptome elucidate lungworm biology and support future intervention.</title>
        <authorList>
            <person name="McNulty S.N."/>
            <person name="Strube C."/>
            <person name="Rosa B.A."/>
            <person name="Martin J.C."/>
            <person name="Tyagi R."/>
            <person name="Choi Y.J."/>
            <person name="Wang Q."/>
            <person name="Hallsworth Pepin K."/>
            <person name="Zhang X."/>
            <person name="Ozersky P."/>
            <person name="Wilson R.K."/>
            <person name="Sternberg P.W."/>
            <person name="Gasser R.B."/>
            <person name="Mitreva M."/>
        </authorList>
    </citation>
    <scope>NUCLEOTIDE SEQUENCE [LARGE SCALE GENOMIC DNA]</scope>
    <source>
        <strain evidence="5">HannoverDv2000</strain>
    </source>
</reference>
<dbReference type="InterPro" id="IPR018253">
    <property type="entry name" value="DnaJ_domain_CS"/>
</dbReference>
<dbReference type="InterPro" id="IPR012677">
    <property type="entry name" value="Nucleotide-bd_a/b_plait_sf"/>
</dbReference>
<evidence type="ECO:0000256" key="1">
    <source>
        <dbReference type="SAM" id="MobiDB-lite"/>
    </source>
</evidence>
<dbReference type="Pfam" id="PF01661">
    <property type="entry name" value="Macro"/>
    <property type="match status" value="1"/>
</dbReference>
<dbReference type="PANTHER" id="PTHR11106:SF27">
    <property type="entry name" value="MACRO DOMAIN-CONTAINING PROTEIN"/>
    <property type="match status" value="1"/>
</dbReference>
<feature type="domain" description="Macro" evidence="3">
    <location>
        <begin position="12"/>
        <end position="198"/>
    </location>
</feature>
<dbReference type="GO" id="GO:0042278">
    <property type="term" value="P:purine nucleoside metabolic process"/>
    <property type="evidence" value="ECO:0007669"/>
    <property type="project" value="TreeGrafter"/>
</dbReference>
<evidence type="ECO:0000259" key="3">
    <source>
        <dbReference type="PROSITE" id="PS51154"/>
    </source>
</evidence>
<dbReference type="AlphaFoldDB" id="A0A0D8XPJ4"/>
<name>A0A0D8XPJ4_DICVI</name>
<dbReference type="SUPFAM" id="SSF46565">
    <property type="entry name" value="Chaperone J-domain"/>
    <property type="match status" value="1"/>
</dbReference>
<dbReference type="GO" id="GO:0006974">
    <property type="term" value="P:DNA damage response"/>
    <property type="evidence" value="ECO:0007669"/>
    <property type="project" value="TreeGrafter"/>
</dbReference>
<dbReference type="GO" id="GO:0005654">
    <property type="term" value="C:nucleoplasm"/>
    <property type="evidence" value="ECO:0007669"/>
    <property type="project" value="TreeGrafter"/>
</dbReference>